<keyword evidence="7" id="KW-1185">Reference proteome</keyword>
<dbReference type="Pfam" id="PF02816">
    <property type="entry name" value="Alpha_kinase"/>
    <property type="match status" value="1"/>
</dbReference>
<reference evidence="6 7" key="1">
    <citation type="submission" date="2019-01" db="EMBL/GenBank/DDBJ databases">
        <title>Draft genome sequences of three monokaryotic isolates of the white-rot basidiomycete fungus Dichomitus squalens.</title>
        <authorList>
            <consortium name="DOE Joint Genome Institute"/>
            <person name="Lopez S.C."/>
            <person name="Andreopoulos B."/>
            <person name="Pangilinan J."/>
            <person name="Lipzen A."/>
            <person name="Riley R."/>
            <person name="Ahrendt S."/>
            <person name="Ng V."/>
            <person name="Barry K."/>
            <person name="Daum C."/>
            <person name="Grigoriev I.V."/>
            <person name="Hilden K.S."/>
            <person name="Makela M.R."/>
            <person name="de Vries R.P."/>
        </authorList>
    </citation>
    <scope>NUCLEOTIDE SEQUENCE [LARGE SCALE GENOMIC DNA]</scope>
    <source>
        <strain evidence="6 7">CBS 464.89</strain>
    </source>
</reference>
<evidence type="ECO:0000256" key="3">
    <source>
        <dbReference type="ARBA" id="ARBA00022777"/>
    </source>
</evidence>
<evidence type="ECO:0000259" key="5">
    <source>
        <dbReference type="PROSITE" id="PS51158"/>
    </source>
</evidence>
<dbReference type="Gene3D" id="3.20.200.10">
    <property type="entry name" value="MHCK/EF2 kinase"/>
    <property type="match status" value="1"/>
</dbReference>
<keyword evidence="2" id="KW-0808">Transferase</keyword>
<evidence type="ECO:0000256" key="2">
    <source>
        <dbReference type="ARBA" id="ARBA00022679"/>
    </source>
</evidence>
<feature type="non-terminal residue" evidence="6">
    <location>
        <position position="1"/>
    </location>
</feature>
<dbReference type="PROSITE" id="PS51158">
    <property type="entry name" value="ALPHA_KINASE"/>
    <property type="match status" value="1"/>
</dbReference>
<evidence type="ECO:0000256" key="4">
    <source>
        <dbReference type="SAM" id="MobiDB-lite"/>
    </source>
</evidence>
<gene>
    <name evidence="6" type="ORF">BD310DRAFT_835363</name>
</gene>
<keyword evidence="1" id="KW-0723">Serine/threonine-protein kinase</keyword>
<dbReference type="AlphaFoldDB" id="A0A4Q9P910"/>
<dbReference type="InterPro" id="IPR004166">
    <property type="entry name" value="a-kinase_dom"/>
</dbReference>
<feature type="region of interest" description="Disordered" evidence="4">
    <location>
        <begin position="234"/>
        <end position="257"/>
    </location>
</feature>
<proteinExistence type="predicted"/>
<dbReference type="EMBL" id="ML145402">
    <property type="protein sequence ID" value="TBU51089.1"/>
    <property type="molecule type" value="Genomic_DNA"/>
</dbReference>
<dbReference type="InterPro" id="IPR011009">
    <property type="entry name" value="Kinase-like_dom_sf"/>
</dbReference>
<evidence type="ECO:0000256" key="1">
    <source>
        <dbReference type="ARBA" id="ARBA00022527"/>
    </source>
</evidence>
<accession>A0A4Q9P910</accession>
<dbReference type="Proteomes" id="UP000292082">
    <property type="component" value="Unassembled WGS sequence"/>
</dbReference>
<dbReference type="CDD" id="cd04515">
    <property type="entry name" value="Alpha_kinase"/>
    <property type="match status" value="1"/>
</dbReference>
<evidence type="ECO:0000313" key="7">
    <source>
        <dbReference type="Proteomes" id="UP000292082"/>
    </source>
</evidence>
<protein>
    <recommendedName>
        <fullName evidence="5">Alpha-type protein kinase domain-containing protein</fullName>
    </recommendedName>
</protein>
<organism evidence="6 7">
    <name type="scientific">Dichomitus squalens</name>
    <dbReference type="NCBI Taxonomy" id="114155"/>
    <lineage>
        <taxon>Eukaryota</taxon>
        <taxon>Fungi</taxon>
        <taxon>Dikarya</taxon>
        <taxon>Basidiomycota</taxon>
        <taxon>Agaricomycotina</taxon>
        <taxon>Agaricomycetes</taxon>
        <taxon>Polyporales</taxon>
        <taxon>Polyporaceae</taxon>
        <taxon>Dichomitus</taxon>
    </lineage>
</organism>
<sequence length="257" mass="28476">AILQMAPLGNYDCTEDQNARYLVDELKLIFLGQYFAESFARRAATYHVELPSANNYVRFNAEGTFIGEIDTFDMLWPQSLAVAADERTVLFQTFLASPLIKKSAGYDEQKFSGALQIGHNGTVIGQAVDAFAHHVLLDSLRTCVLVDLQGEFLHTFFIVILFDPQAHSDWDSKTGFWDKGKPEIDVFEAEHKCNALCRSLGLVSSDKRPAVKQPTGTQTRNRMAVENLVNLERKKGGAGSSKMTSIMVESGSSEESV</sequence>
<evidence type="ECO:0000313" key="6">
    <source>
        <dbReference type="EMBL" id="TBU51089.1"/>
    </source>
</evidence>
<dbReference type="SUPFAM" id="SSF56112">
    <property type="entry name" value="Protein kinase-like (PK-like)"/>
    <property type="match status" value="1"/>
</dbReference>
<dbReference type="GO" id="GO:0004674">
    <property type="term" value="F:protein serine/threonine kinase activity"/>
    <property type="evidence" value="ECO:0007669"/>
    <property type="project" value="UniProtKB-KW"/>
</dbReference>
<name>A0A4Q9P910_9APHY</name>
<feature type="domain" description="Alpha-type protein kinase" evidence="5">
    <location>
        <begin position="1"/>
        <end position="205"/>
    </location>
</feature>
<dbReference type="GO" id="GO:0005524">
    <property type="term" value="F:ATP binding"/>
    <property type="evidence" value="ECO:0007669"/>
    <property type="project" value="InterPro"/>
</dbReference>
<keyword evidence="3" id="KW-0418">Kinase</keyword>